<dbReference type="InterPro" id="IPR002298">
    <property type="entry name" value="DNA_polymerase_A"/>
</dbReference>
<dbReference type="SMART" id="SM00474">
    <property type="entry name" value="35EXOc"/>
    <property type="match status" value="1"/>
</dbReference>
<keyword evidence="8 16" id="KW-0227">DNA damage</keyword>
<evidence type="ECO:0000256" key="10">
    <source>
        <dbReference type="ARBA" id="ARBA00022839"/>
    </source>
</evidence>
<evidence type="ECO:0000256" key="11">
    <source>
        <dbReference type="ARBA" id="ARBA00022932"/>
    </source>
</evidence>
<evidence type="ECO:0000259" key="18">
    <source>
        <dbReference type="SMART" id="SM00475"/>
    </source>
</evidence>
<dbReference type="Gene3D" id="1.20.1060.10">
    <property type="entry name" value="Taq DNA Polymerase, Chain T, domain 4"/>
    <property type="match status" value="1"/>
</dbReference>
<dbReference type="Gene3D" id="3.30.70.370">
    <property type="match status" value="1"/>
</dbReference>
<evidence type="ECO:0000256" key="5">
    <source>
        <dbReference type="ARBA" id="ARBA00022695"/>
    </source>
</evidence>
<keyword evidence="12 16" id="KW-0238">DNA-binding</keyword>
<evidence type="ECO:0000259" key="17">
    <source>
        <dbReference type="SMART" id="SM00474"/>
    </source>
</evidence>
<dbReference type="SUPFAM" id="SSF56672">
    <property type="entry name" value="DNA/RNA polymerases"/>
    <property type="match status" value="1"/>
</dbReference>
<dbReference type="CDD" id="cd06139">
    <property type="entry name" value="DNA_polA_I_Ecoli_like_exo"/>
    <property type="match status" value="1"/>
</dbReference>
<keyword evidence="21" id="KW-1185">Reference proteome</keyword>
<dbReference type="InterPro" id="IPR001098">
    <property type="entry name" value="DNA-dir_DNA_pol_A_palm_dom"/>
</dbReference>
<evidence type="ECO:0000313" key="21">
    <source>
        <dbReference type="Proteomes" id="UP000703295"/>
    </source>
</evidence>
<dbReference type="PROSITE" id="PS00447">
    <property type="entry name" value="DNA_POLYMERASE_A"/>
    <property type="match status" value="1"/>
</dbReference>
<sequence>MEKLFLLDAYALIYRAYYAFIKNPRINSKGLNTSAILGFVNTLEEVLRKENPTHIGIAFDPAGPTFRHEAYEAYKAQREETPEAIRQSVPIIKDIIRAYNIPILEVQGYEADDVIGTLATEAGKKGIPTYMMTPDKDYGQLVSDCVFMYRPKYGDKDFEVMGVKEVKAKFDIESPLQVIDMLGLMGDTADNIPGCPGVGEKTAQKLIAQFGSIENLLAHTDELKGALKKKVEENKEQITFSKFLATIKTDVPIALDMEALKREAPNEEELRRLFEMLEFRTLIDRVLKTEQKAPSSSAAQPDLFGLFAQEDTGDAKNSTLTRLESLSYDYQLIDNQKEMEILAQKLLAQDFFSLDTETTGVDPITAELVGMSFSFAENQAFYVPVPSNREEALKIVNIFKPAFENPHSLKIGQNIKYDLNVLAHYGVTLQGKMFDTMIAHYVLQPELRHGMDYLAEVYLHYETIKIEELIGPKGKKQGNMRDLPPVDVYKYACEDADVTLKLKHVLEKELVENGVEKLFEEIEMPLMPVLAYMERTGVRIDPEALKETSRHFTARMNQIEKEVYQLAGMEFNIASPKQVGEVLFDRLKIVEKAKKTKTGQYVTSEEVLESLKGKHEIVEKILEHRGLKKLLGTYIDALPQLINPATGRIHTSFNQTVTATGRLSSSNPNLQNIPIRNEDGKEIRKAFIPDEGCEFFSADYSQIELRIMAHLSGDPHMIEAFQKGQDIHAATAAKIYKVKLEDVTREQRSKAKTANFGIIYGISVFGLAERLNVDRKEAKELIDGYFENYPKVKAYMDESIRQAREKGYIETIFKRKRYLPDINSKNAVVRGYAERNAINAPIQGSAADIIKVAMIRIYRRFQEEGIRSKMILQVHDELNFSVLPEEKEKVQQIVISEMEAAYKMKAPLRADYGWGQNWLEAH</sequence>
<comment type="function">
    <text evidence="16">In addition to polymerase activity, this DNA polymerase exhibits 3'-5' and 5'-3' exonuclease activity.</text>
</comment>
<dbReference type="SMART" id="SM00482">
    <property type="entry name" value="POLAc"/>
    <property type="match status" value="1"/>
</dbReference>
<dbReference type="EC" id="2.7.7.7" evidence="2 15"/>
<evidence type="ECO:0000256" key="15">
    <source>
        <dbReference type="NCBIfam" id="TIGR00593"/>
    </source>
</evidence>
<evidence type="ECO:0000256" key="8">
    <source>
        <dbReference type="ARBA" id="ARBA00022763"/>
    </source>
</evidence>
<evidence type="ECO:0000256" key="16">
    <source>
        <dbReference type="RuleBase" id="RU004460"/>
    </source>
</evidence>
<dbReference type="SUPFAM" id="SSF53098">
    <property type="entry name" value="Ribonuclease H-like"/>
    <property type="match status" value="1"/>
</dbReference>
<evidence type="ECO:0000256" key="14">
    <source>
        <dbReference type="ARBA" id="ARBA00049244"/>
    </source>
</evidence>
<dbReference type="InterPro" id="IPR002562">
    <property type="entry name" value="3'-5'_exonuclease_dom"/>
</dbReference>
<dbReference type="InterPro" id="IPR029060">
    <property type="entry name" value="PIN-like_dom_sf"/>
</dbReference>
<dbReference type="PRINTS" id="PR00868">
    <property type="entry name" value="DNAPOLI"/>
</dbReference>
<comment type="similarity">
    <text evidence="1 16">Belongs to the DNA polymerase type-A family.</text>
</comment>
<evidence type="ECO:0000256" key="9">
    <source>
        <dbReference type="ARBA" id="ARBA00022801"/>
    </source>
</evidence>
<dbReference type="InterPro" id="IPR020046">
    <property type="entry name" value="5-3_exonucl_a-hlix_arch_N"/>
</dbReference>
<proteinExistence type="inferred from homology"/>
<keyword evidence="11 16" id="KW-0239">DNA-directed DNA polymerase</keyword>
<gene>
    <name evidence="16 20" type="primary">polA</name>
    <name evidence="20" type="ORF">H6A31_06465</name>
</gene>
<organism evidence="20 21">
    <name type="scientific">Bacteroides mediterraneensis</name>
    <dbReference type="NCBI Taxonomy" id="1841856"/>
    <lineage>
        <taxon>Bacteria</taxon>
        <taxon>Pseudomonadati</taxon>
        <taxon>Bacteroidota</taxon>
        <taxon>Bacteroidia</taxon>
        <taxon>Bacteroidales</taxon>
        <taxon>Bacteroidaceae</taxon>
        <taxon>Bacteroides</taxon>
    </lineage>
</organism>
<accession>A0ABS2EUG4</accession>
<protein>
    <recommendedName>
        <fullName evidence="3 15">DNA polymerase I</fullName>
        <ecNumber evidence="2 15">2.7.7.7</ecNumber>
    </recommendedName>
</protein>
<dbReference type="SUPFAM" id="SSF47807">
    <property type="entry name" value="5' to 3' exonuclease, C-terminal subdomain"/>
    <property type="match status" value="1"/>
</dbReference>
<dbReference type="PANTHER" id="PTHR10133">
    <property type="entry name" value="DNA POLYMERASE I"/>
    <property type="match status" value="1"/>
</dbReference>
<evidence type="ECO:0000256" key="2">
    <source>
        <dbReference type="ARBA" id="ARBA00012417"/>
    </source>
</evidence>
<dbReference type="Pfam" id="PF01367">
    <property type="entry name" value="5_3_exonuc"/>
    <property type="match status" value="1"/>
</dbReference>
<dbReference type="InterPro" id="IPR008918">
    <property type="entry name" value="HhH2"/>
</dbReference>
<dbReference type="InterPro" id="IPR012337">
    <property type="entry name" value="RNaseH-like_sf"/>
</dbReference>
<evidence type="ECO:0000256" key="12">
    <source>
        <dbReference type="ARBA" id="ARBA00023125"/>
    </source>
</evidence>
<evidence type="ECO:0000256" key="13">
    <source>
        <dbReference type="ARBA" id="ARBA00023204"/>
    </source>
</evidence>
<dbReference type="SMART" id="SM00475">
    <property type="entry name" value="53EXOc"/>
    <property type="match status" value="1"/>
</dbReference>
<reference evidence="20 21" key="1">
    <citation type="journal article" date="2021" name="Sci. Rep.">
        <title>The distribution of antibiotic resistance genes in chicken gut microbiota commensals.</title>
        <authorList>
            <person name="Juricova H."/>
            <person name="Matiasovicova J."/>
            <person name="Kubasova T."/>
            <person name="Cejkova D."/>
            <person name="Rychlik I."/>
        </authorList>
    </citation>
    <scope>NUCLEOTIDE SEQUENCE [LARGE SCALE GENOMIC DNA]</scope>
    <source>
        <strain evidence="20 21">An801</strain>
    </source>
</reference>
<evidence type="ECO:0000256" key="6">
    <source>
        <dbReference type="ARBA" id="ARBA00022705"/>
    </source>
</evidence>
<feature type="domain" description="5'-3' exonuclease" evidence="18">
    <location>
        <begin position="2"/>
        <end position="263"/>
    </location>
</feature>
<feature type="domain" description="DNA-directed DNA polymerase family A palm" evidence="19">
    <location>
        <begin position="680"/>
        <end position="886"/>
    </location>
</feature>
<dbReference type="Pfam" id="PF02739">
    <property type="entry name" value="5_3_exonuc_N"/>
    <property type="match status" value="1"/>
</dbReference>
<evidence type="ECO:0000256" key="7">
    <source>
        <dbReference type="ARBA" id="ARBA00022722"/>
    </source>
</evidence>
<keyword evidence="5 16" id="KW-0548">Nucleotidyltransferase</keyword>
<keyword evidence="4 16" id="KW-0808">Transferase</keyword>
<dbReference type="InterPro" id="IPR036397">
    <property type="entry name" value="RNaseH_sf"/>
</dbReference>
<keyword evidence="13 16" id="KW-0234">DNA repair</keyword>
<evidence type="ECO:0000259" key="19">
    <source>
        <dbReference type="SMART" id="SM00482"/>
    </source>
</evidence>
<keyword evidence="10 16" id="KW-0269">Exonuclease</keyword>
<comment type="catalytic activity">
    <reaction evidence="14 16">
        <text>DNA(n) + a 2'-deoxyribonucleoside 5'-triphosphate = DNA(n+1) + diphosphate</text>
        <dbReference type="Rhea" id="RHEA:22508"/>
        <dbReference type="Rhea" id="RHEA-COMP:17339"/>
        <dbReference type="Rhea" id="RHEA-COMP:17340"/>
        <dbReference type="ChEBI" id="CHEBI:33019"/>
        <dbReference type="ChEBI" id="CHEBI:61560"/>
        <dbReference type="ChEBI" id="CHEBI:173112"/>
        <dbReference type="EC" id="2.7.7.7"/>
    </reaction>
</comment>
<dbReference type="PANTHER" id="PTHR10133:SF27">
    <property type="entry name" value="DNA POLYMERASE NU"/>
    <property type="match status" value="1"/>
</dbReference>
<name>A0ABS2EUG4_9BACE</name>
<keyword evidence="9 16" id="KW-0378">Hydrolase</keyword>
<dbReference type="InterPro" id="IPR036279">
    <property type="entry name" value="5-3_exonuclease_C_sf"/>
</dbReference>
<dbReference type="SUPFAM" id="SSF88723">
    <property type="entry name" value="PIN domain-like"/>
    <property type="match status" value="1"/>
</dbReference>
<dbReference type="InterPro" id="IPR043502">
    <property type="entry name" value="DNA/RNA_pol_sf"/>
</dbReference>
<dbReference type="NCBIfam" id="NF004397">
    <property type="entry name" value="PRK05755.1"/>
    <property type="match status" value="1"/>
</dbReference>
<dbReference type="InterPro" id="IPR020045">
    <property type="entry name" value="DNA_polI_H3TH"/>
</dbReference>
<dbReference type="RefSeq" id="WP_204475522.1">
    <property type="nucleotide sequence ID" value="NZ_JACJJW010000013.1"/>
</dbReference>
<dbReference type="Pfam" id="PF00476">
    <property type="entry name" value="DNA_pol_A"/>
    <property type="match status" value="1"/>
</dbReference>
<comment type="caution">
    <text evidence="20">The sequence shown here is derived from an EMBL/GenBank/DDBJ whole genome shotgun (WGS) entry which is preliminary data.</text>
</comment>
<evidence type="ECO:0000256" key="4">
    <source>
        <dbReference type="ARBA" id="ARBA00022679"/>
    </source>
</evidence>
<feature type="domain" description="3'-5' exonuclease" evidence="17">
    <location>
        <begin position="330"/>
        <end position="511"/>
    </location>
</feature>
<dbReference type="CDD" id="cd09859">
    <property type="entry name" value="PIN_53EXO"/>
    <property type="match status" value="1"/>
</dbReference>
<dbReference type="Gene3D" id="1.10.150.20">
    <property type="entry name" value="5' to 3' exonuclease, C-terminal subdomain"/>
    <property type="match status" value="2"/>
</dbReference>
<evidence type="ECO:0000313" key="20">
    <source>
        <dbReference type="EMBL" id="MBM6758326.1"/>
    </source>
</evidence>
<dbReference type="InterPro" id="IPR018320">
    <property type="entry name" value="DNA_polymerase_1"/>
</dbReference>
<dbReference type="SMART" id="SM00279">
    <property type="entry name" value="HhH2"/>
    <property type="match status" value="1"/>
</dbReference>
<dbReference type="GO" id="GO:0003887">
    <property type="term" value="F:DNA-directed DNA polymerase activity"/>
    <property type="evidence" value="ECO:0007669"/>
    <property type="project" value="UniProtKB-EC"/>
</dbReference>
<evidence type="ECO:0000256" key="3">
    <source>
        <dbReference type="ARBA" id="ARBA00020311"/>
    </source>
</evidence>
<dbReference type="Gene3D" id="3.40.50.1010">
    <property type="entry name" value="5'-nuclease"/>
    <property type="match status" value="1"/>
</dbReference>
<dbReference type="Pfam" id="PF01612">
    <property type="entry name" value="DNA_pol_A_exo1"/>
    <property type="match status" value="1"/>
</dbReference>
<dbReference type="CDD" id="cd09898">
    <property type="entry name" value="H3TH_53EXO"/>
    <property type="match status" value="1"/>
</dbReference>
<dbReference type="InterPro" id="IPR019760">
    <property type="entry name" value="DNA-dir_DNA_pol_A_CS"/>
</dbReference>
<keyword evidence="7" id="KW-0540">Nuclease</keyword>
<dbReference type="EMBL" id="JACJJW010000013">
    <property type="protein sequence ID" value="MBM6758326.1"/>
    <property type="molecule type" value="Genomic_DNA"/>
</dbReference>
<dbReference type="Gene3D" id="3.30.420.10">
    <property type="entry name" value="Ribonuclease H-like superfamily/Ribonuclease H"/>
    <property type="match status" value="1"/>
</dbReference>
<dbReference type="InterPro" id="IPR002421">
    <property type="entry name" value="5-3_exonuclease"/>
</dbReference>
<evidence type="ECO:0000256" key="1">
    <source>
        <dbReference type="ARBA" id="ARBA00007705"/>
    </source>
</evidence>
<dbReference type="NCBIfam" id="TIGR00593">
    <property type="entry name" value="pola"/>
    <property type="match status" value="1"/>
</dbReference>
<dbReference type="CDD" id="cd08637">
    <property type="entry name" value="DNA_pol_A_pol_I_C"/>
    <property type="match status" value="1"/>
</dbReference>
<keyword evidence="6 16" id="KW-0235">DNA replication</keyword>
<dbReference type="Proteomes" id="UP000703295">
    <property type="component" value="Unassembled WGS sequence"/>
</dbReference>